<dbReference type="EMBL" id="JAHYIQ010000005">
    <property type="protein sequence ID" value="KAK1132362.1"/>
    <property type="molecule type" value="Genomic_DNA"/>
</dbReference>
<proteinExistence type="predicted"/>
<organism evidence="1 2">
    <name type="scientific">Melipona bicolor</name>
    <dbReference type="NCBI Taxonomy" id="60889"/>
    <lineage>
        <taxon>Eukaryota</taxon>
        <taxon>Metazoa</taxon>
        <taxon>Ecdysozoa</taxon>
        <taxon>Arthropoda</taxon>
        <taxon>Hexapoda</taxon>
        <taxon>Insecta</taxon>
        <taxon>Pterygota</taxon>
        <taxon>Neoptera</taxon>
        <taxon>Endopterygota</taxon>
        <taxon>Hymenoptera</taxon>
        <taxon>Apocrita</taxon>
        <taxon>Aculeata</taxon>
        <taxon>Apoidea</taxon>
        <taxon>Anthophila</taxon>
        <taxon>Apidae</taxon>
        <taxon>Melipona</taxon>
    </lineage>
</organism>
<evidence type="ECO:0000313" key="1">
    <source>
        <dbReference type="EMBL" id="KAK1132362.1"/>
    </source>
</evidence>
<comment type="caution">
    <text evidence="1">The sequence shown here is derived from an EMBL/GenBank/DDBJ whole genome shotgun (WGS) entry which is preliminary data.</text>
</comment>
<gene>
    <name evidence="1" type="ORF">K0M31_016470</name>
</gene>
<reference evidence="1" key="1">
    <citation type="submission" date="2021-10" db="EMBL/GenBank/DDBJ databases">
        <title>Melipona bicolor Genome sequencing and assembly.</title>
        <authorList>
            <person name="Araujo N.S."/>
            <person name="Arias M.C."/>
        </authorList>
    </citation>
    <scope>NUCLEOTIDE SEQUENCE</scope>
    <source>
        <strain evidence="1">USP_2M_L1-L4_2017</strain>
        <tissue evidence="1">Whole body</tissue>
    </source>
</reference>
<accession>A0AA40G778</accession>
<evidence type="ECO:0000313" key="2">
    <source>
        <dbReference type="Proteomes" id="UP001177670"/>
    </source>
</evidence>
<dbReference type="AlphaFoldDB" id="A0AA40G778"/>
<sequence length="165" mass="17710">MTISIVRLRHRESRRPEGDGAHSILLELVPSIRAARPTARFGKRLAECTSRALAALGTREHRATPVNINRWPGLPSTRWLRTPDANNPLPLMTGEKQCAGFNTGSETGPRSCVVGGHLSTGRRTIAAATASKSSRSSIGCFHGPAAPAAARRLPPFDFMGMQYAG</sequence>
<dbReference type="Proteomes" id="UP001177670">
    <property type="component" value="Unassembled WGS sequence"/>
</dbReference>
<keyword evidence="2" id="KW-1185">Reference proteome</keyword>
<name>A0AA40G778_9HYME</name>
<protein>
    <submittedName>
        <fullName evidence="1">Uncharacterized protein</fullName>
    </submittedName>
</protein>